<evidence type="ECO:0000313" key="3">
    <source>
        <dbReference type="Proteomes" id="UP000008311"/>
    </source>
</evidence>
<feature type="compositionally biased region" description="Basic and acidic residues" evidence="1">
    <location>
        <begin position="8"/>
        <end position="21"/>
    </location>
</feature>
<dbReference type="InParanoid" id="B9TFA8"/>
<gene>
    <name evidence="2" type="ORF">RCOM_1938380</name>
</gene>
<feature type="compositionally biased region" description="Basic and acidic residues" evidence="1">
    <location>
        <begin position="210"/>
        <end position="245"/>
    </location>
</feature>
<reference evidence="3" key="1">
    <citation type="journal article" date="2010" name="Nat. Biotechnol.">
        <title>Draft genome sequence of the oilseed species Ricinus communis.</title>
        <authorList>
            <person name="Chan A.P."/>
            <person name="Crabtree J."/>
            <person name="Zhao Q."/>
            <person name="Lorenzi H."/>
            <person name="Orvis J."/>
            <person name="Puiu D."/>
            <person name="Melake-Berhan A."/>
            <person name="Jones K.M."/>
            <person name="Redman J."/>
            <person name="Chen G."/>
            <person name="Cahoon E.B."/>
            <person name="Gedil M."/>
            <person name="Stanke M."/>
            <person name="Haas B.J."/>
            <person name="Wortman J.R."/>
            <person name="Fraser-Liggett C.M."/>
            <person name="Ravel J."/>
            <person name="Rabinowicz P.D."/>
        </authorList>
    </citation>
    <scope>NUCLEOTIDE SEQUENCE [LARGE SCALE GENOMIC DNA]</scope>
    <source>
        <strain evidence="3">cv. Hale</strain>
    </source>
</reference>
<dbReference type="AlphaFoldDB" id="B9TFA8"/>
<feature type="compositionally biased region" description="Basic and acidic residues" evidence="1">
    <location>
        <begin position="32"/>
        <end position="46"/>
    </location>
</feature>
<feature type="compositionally biased region" description="Low complexity" evidence="1">
    <location>
        <begin position="71"/>
        <end position="82"/>
    </location>
</feature>
<feature type="region of interest" description="Disordered" evidence="1">
    <location>
        <begin position="264"/>
        <end position="329"/>
    </location>
</feature>
<evidence type="ECO:0000256" key="1">
    <source>
        <dbReference type="SAM" id="MobiDB-lite"/>
    </source>
</evidence>
<dbReference type="Proteomes" id="UP000008311">
    <property type="component" value="Unassembled WGS sequence"/>
</dbReference>
<feature type="compositionally biased region" description="Basic and acidic residues" evidence="1">
    <location>
        <begin position="121"/>
        <end position="141"/>
    </location>
</feature>
<proteinExistence type="predicted"/>
<organism evidence="2 3">
    <name type="scientific">Ricinus communis</name>
    <name type="common">Castor bean</name>
    <dbReference type="NCBI Taxonomy" id="3988"/>
    <lineage>
        <taxon>Eukaryota</taxon>
        <taxon>Viridiplantae</taxon>
        <taxon>Streptophyta</taxon>
        <taxon>Embryophyta</taxon>
        <taxon>Tracheophyta</taxon>
        <taxon>Spermatophyta</taxon>
        <taxon>Magnoliopsida</taxon>
        <taxon>eudicotyledons</taxon>
        <taxon>Gunneridae</taxon>
        <taxon>Pentapetalae</taxon>
        <taxon>rosids</taxon>
        <taxon>fabids</taxon>
        <taxon>Malpighiales</taxon>
        <taxon>Euphorbiaceae</taxon>
        <taxon>Acalyphoideae</taxon>
        <taxon>Acalypheae</taxon>
        <taxon>Ricinus</taxon>
    </lineage>
</organism>
<feature type="region of interest" description="Disordered" evidence="1">
    <location>
        <begin position="1"/>
        <end position="245"/>
    </location>
</feature>
<evidence type="ECO:0000313" key="2">
    <source>
        <dbReference type="EMBL" id="EEF25457.1"/>
    </source>
</evidence>
<sequence length="329" mass="36518">MADIAGVQHREQEGEGEDRQPVQRHARAAPARRQDQQHQHQHDRPDILPGQADRVADRRGGAVQVHHEVEGIVAPEAEAGAGEMAGGEHEAQHPRQHQHRQPEGPEDLDGGRPEAVALPQHEGRPADQGDGREDHGELREGAEEEAEREGGRAAIAEVARQPAIDEQDRDQHRQRHAGIAACFRSHRHQHRREGEEQGGHHHGGAAARLGDLRGDQDRRAAAQDREQADQRRPGAEADHLHPERVDMVVIVVIDADEHADRRQRIARLRRGPGLVEPQVAQRTDEAQRQARKSDRADRPPPAPIRAQIPPGHAPLDALPLRSRQAQRDA</sequence>
<dbReference type="EMBL" id="EQ979644">
    <property type="protein sequence ID" value="EEF25457.1"/>
    <property type="molecule type" value="Genomic_DNA"/>
</dbReference>
<name>B9TFA8_RICCO</name>
<feature type="compositionally biased region" description="Basic and acidic residues" evidence="1">
    <location>
        <begin position="54"/>
        <end position="70"/>
    </location>
</feature>
<protein>
    <submittedName>
        <fullName evidence="2">Uncharacterized protein</fullName>
    </submittedName>
</protein>
<keyword evidence="3" id="KW-1185">Reference proteome</keyword>
<feature type="compositionally biased region" description="Basic and acidic residues" evidence="1">
    <location>
        <begin position="282"/>
        <end position="298"/>
    </location>
</feature>
<accession>B9TFA8</accession>